<evidence type="ECO:0000256" key="5">
    <source>
        <dbReference type="ARBA" id="ARBA00022603"/>
    </source>
</evidence>
<gene>
    <name evidence="13" type="ORF">ENU78_05680</name>
</gene>
<dbReference type="AlphaFoldDB" id="A0A7C2CV68"/>
<comment type="caution">
    <text evidence="13">The sequence shown here is derived from an EMBL/GenBank/DDBJ whole genome shotgun (WGS) entry which is preliminary data.</text>
</comment>
<evidence type="ECO:0000259" key="12">
    <source>
        <dbReference type="Pfam" id="PF20260"/>
    </source>
</evidence>
<dbReference type="Gene3D" id="3.40.1280.10">
    <property type="match status" value="1"/>
</dbReference>
<dbReference type="CDD" id="cd18084">
    <property type="entry name" value="RsmE-like"/>
    <property type="match status" value="1"/>
</dbReference>
<evidence type="ECO:0000313" key="13">
    <source>
        <dbReference type="EMBL" id="HGK23916.1"/>
    </source>
</evidence>
<keyword evidence="6 10" id="KW-0808">Transferase</keyword>
<evidence type="ECO:0000256" key="4">
    <source>
        <dbReference type="ARBA" id="ARBA00022552"/>
    </source>
</evidence>
<comment type="subcellular location">
    <subcellularLocation>
        <location evidence="1 10">Cytoplasm</location>
    </subcellularLocation>
</comment>
<evidence type="ECO:0000256" key="1">
    <source>
        <dbReference type="ARBA" id="ARBA00004496"/>
    </source>
</evidence>
<protein>
    <recommendedName>
        <fullName evidence="10">Ribosomal RNA small subunit methyltransferase E</fullName>
        <ecNumber evidence="10">2.1.1.193</ecNumber>
    </recommendedName>
</protein>
<dbReference type="GO" id="GO:0070042">
    <property type="term" value="F:rRNA (uridine-N3-)-methyltransferase activity"/>
    <property type="evidence" value="ECO:0007669"/>
    <property type="project" value="TreeGrafter"/>
</dbReference>
<dbReference type="InterPro" id="IPR046887">
    <property type="entry name" value="RsmE_PUA-like"/>
</dbReference>
<dbReference type="PIRSF" id="PIRSF015601">
    <property type="entry name" value="MTase_slr0722"/>
    <property type="match status" value="1"/>
</dbReference>
<dbReference type="NCBIfam" id="TIGR00046">
    <property type="entry name" value="RsmE family RNA methyltransferase"/>
    <property type="match status" value="1"/>
</dbReference>
<accession>A0A7C2CV68</accession>
<evidence type="ECO:0000256" key="8">
    <source>
        <dbReference type="ARBA" id="ARBA00025699"/>
    </source>
</evidence>
<evidence type="ECO:0000256" key="10">
    <source>
        <dbReference type="PIRNR" id="PIRNR015601"/>
    </source>
</evidence>
<dbReference type="PANTHER" id="PTHR30027">
    <property type="entry name" value="RIBOSOMAL RNA SMALL SUBUNIT METHYLTRANSFERASE E"/>
    <property type="match status" value="1"/>
</dbReference>
<keyword evidence="3 10" id="KW-0963">Cytoplasm</keyword>
<dbReference type="InterPro" id="IPR029028">
    <property type="entry name" value="Alpha/beta_knot_MTases"/>
</dbReference>
<dbReference type="GO" id="GO:0005737">
    <property type="term" value="C:cytoplasm"/>
    <property type="evidence" value="ECO:0007669"/>
    <property type="project" value="UniProtKB-SubCell"/>
</dbReference>
<dbReference type="InterPro" id="IPR006700">
    <property type="entry name" value="RsmE"/>
</dbReference>
<proteinExistence type="inferred from homology"/>
<keyword evidence="5 10" id="KW-0489">Methyltransferase</keyword>
<dbReference type="Pfam" id="PF20260">
    <property type="entry name" value="PUA_4"/>
    <property type="match status" value="1"/>
</dbReference>
<evidence type="ECO:0000256" key="6">
    <source>
        <dbReference type="ARBA" id="ARBA00022679"/>
    </source>
</evidence>
<sequence>MSPTFFATSFKEPDLLYIEDKEDIFHLVNVLRVREGEKINVNYNLKIYETYVERIEKDKIVCRIIGELEDKESNVEVYLCQSLPKRESWEIILEKCTEIGVVGFIPLQTQRSIVNLSKDGLVKKYERWNKIIREAVKQCGRNRLPLLYQVKSLEECLGLAKEKDFDIVVAWEGAELGLKDIMNRREIKDKIFLFIGPEGSFTDEEIELMKKYGGIFFNMGPRILKVETAAIVASALLLYEKGGLGLI</sequence>
<evidence type="ECO:0000256" key="2">
    <source>
        <dbReference type="ARBA" id="ARBA00005528"/>
    </source>
</evidence>
<evidence type="ECO:0000256" key="7">
    <source>
        <dbReference type="ARBA" id="ARBA00022691"/>
    </source>
</evidence>
<dbReference type="SUPFAM" id="SSF88697">
    <property type="entry name" value="PUA domain-like"/>
    <property type="match status" value="1"/>
</dbReference>
<dbReference type="InterPro" id="IPR015947">
    <property type="entry name" value="PUA-like_sf"/>
</dbReference>
<dbReference type="EC" id="2.1.1.193" evidence="10"/>
<comment type="similarity">
    <text evidence="2 10">Belongs to the RNA methyltransferase RsmE family.</text>
</comment>
<dbReference type="PANTHER" id="PTHR30027:SF3">
    <property type="entry name" value="16S RRNA (URACIL(1498)-N(3))-METHYLTRANSFERASE"/>
    <property type="match status" value="1"/>
</dbReference>
<dbReference type="EMBL" id="DTDV01000015">
    <property type="protein sequence ID" value="HGK23916.1"/>
    <property type="molecule type" value="Genomic_DNA"/>
</dbReference>
<dbReference type="GO" id="GO:0070475">
    <property type="term" value="P:rRNA base methylation"/>
    <property type="evidence" value="ECO:0007669"/>
    <property type="project" value="TreeGrafter"/>
</dbReference>
<organism evidence="13">
    <name type="scientific">Dictyoglomus thermophilum</name>
    <dbReference type="NCBI Taxonomy" id="14"/>
    <lineage>
        <taxon>Bacteria</taxon>
        <taxon>Pseudomonadati</taxon>
        <taxon>Dictyoglomota</taxon>
        <taxon>Dictyoglomia</taxon>
        <taxon>Dictyoglomales</taxon>
        <taxon>Dictyoglomaceae</taxon>
        <taxon>Dictyoglomus</taxon>
    </lineage>
</organism>
<keyword evidence="4 10" id="KW-0698">rRNA processing</keyword>
<name>A0A7C2CV68_DICTH</name>
<dbReference type="InterPro" id="IPR029026">
    <property type="entry name" value="tRNA_m1G_MTases_N"/>
</dbReference>
<feature type="domain" description="Ribosomal RNA small subunit methyltransferase E PUA-like" evidence="12">
    <location>
        <begin position="20"/>
        <end position="65"/>
    </location>
</feature>
<evidence type="ECO:0000256" key="3">
    <source>
        <dbReference type="ARBA" id="ARBA00022490"/>
    </source>
</evidence>
<keyword evidence="7 10" id="KW-0949">S-adenosyl-L-methionine</keyword>
<dbReference type="InterPro" id="IPR046886">
    <property type="entry name" value="RsmE_MTase_dom"/>
</dbReference>
<feature type="domain" description="Ribosomal RNA small subunit methyltransferase E methyltransferase" evidence="11">
    <location>
        <begin position="72"/>
        <end position="237"/>
    </location>
</feature>
<evidence type="ECO:0000259" key="11">
    <source>
        <dbReference type="Pfam" id="PF04452"/>
    </source>
</evidence>
<evidence type="ECO:0000256" key="9">
    <source>
        <dbReference type="ARBA" id="ARBA00047944"/>
    </source>
</evidence>
<dbReference type="Pfam" id="PF04452">
    <property type="entry name" value="Methyltrans_RNA"/>
    <property type="match status" value="1"/>
</dbReference>
<comment type="catalytic activity">
    <reaction evidence="9 10">
        <text>uridine(1498) in 16S rRNA + S-adenosyl-L-methionine = N(3)-methyluridine(1498) in 16S rRNA + S-adenosyl-L-homocysteine + H(+)</text>
        <dbReference type="Rhea" id="RHEA:42920"/>
        <dbReference type="Rhea" id="RHEA-COMP:10283"/>
        <dbReference type="Rhea" id="RHEA-COMP:10284"/>
        <dbReference type="ChEBI" id="CHEBI:15378"/>
        <dbReference type="ChEBI" id="CHEBI:57856"/>
        <dbReference type="ChEBI" id="CHEBI:59789"/>
        <dbReference type="ChEBI" id="CHEBI:65315"/>
        <dbReference type="ChEBI" id="CHEBI:74502"/>
        <dbReference type="EC" id="2.1.1.193"/>
    </reaction>
</comment>
<dbReference type="SUPFAM" id="SSF75217">
    <property type="entry name" value="alpha/beta knot"/>
    <property type="match status" value="1"/>
</dbReference>
<comment type="function">
    <text evidence="8 10">Specifically methylates the N3 position of the uracil ring of uridine 1498 (m3U1498) in 16S rRNA. Acts on the fully assembled 30S ribosomal subunit.</text>
</comment>
<reference evidence="13" key="1">
    <citation type="journal article" date="2020" name="mSystems">
        <title>Genome- and Community-Level Interaction Insights into Carbon Utilization and Element Cycling Functions of Hydrothermarchaeota in Hydrothermal Sediment.</title>
        <authorList>
            <person name="Zhou Z."/>
            <person name="Liu Y."/>
            <person name="Xu W."/>
            <person name="Pan J."/>
            <person name="Luo Z.H."/>
            <person name="Li M."/>
        </authorList>
    </citation>
    <scope>NUCLEOTIDE SEQUENCE [LARGE SCALE GENOMIC DNA]</scope>
    <source>
        <strain evidence="13">SpSt-70</strain>
    </source>
</reference>